<keyword evidence="2" id="KW-0012">Acyltransferase</keyword>
<dbReference type="OrthoDB" id="9975416at2759"/>
<protein>
    <submittedName>
        <fullName evidence="4">Acetyltransferase (GNAT) family domain-containing protein</fullName>
    </submittedName>
</protein>
<accession>A0A9P8MU09</accession>
<dbReference type="InterPro" id="IPR000182">
    <property type="entry name" value="GNAT_dom"/>
</dbReference>
<dbReference type="RefSeq" id="XP_044718662.1">
    <property type="nucleotide sequence ID" value="XM_044866773.1"/>
</dbReference>
<reference evidence="4" key="1">
    <citation type="submission" date="2021-09" db="EMBL/GenBank/DDBJ databases">
        <title>A high-quality genome of the endoparasitic fungus Hirsutella rhossiliensis with a comparison of Hirsutella genomes reveals transposable elements contributing to genome size variation.</title>
        <authorList>
            <person name="Lin R."/>
            <person name="Jiao Y."/>
            <person name="Sun X."/>
            <person name="Ling J."/>
            <person name="Xie B."/>
            <person name="Cheng X."/>
        </authorList>
    </citation>
    <scope>NUCLEOTIDE SEQUENCE</scope>
    <source>
        <strain evidence="4">HR02</strain>
    </source>
</reference>
<sequence>MKVARIARLTAEDIADRDFSFEVSRVIAKPYDHLASGQEIKTTPVPTFRKTYGFDEQDFCRADDSDKALFALTDGQQVMGYAFALKDWNNVALLHTIALDVEVRGQGNGATLFGAVVGWAREIGVAGIRVESQSNNVAACRFYKKLGLRFGGYDELLYMGVQEHKEETALFWYYVL</sequence>
<dbReference type="InterPro" id="IPR016181">
    <property type="entry name" value="Acyl_CoA_acyltransferase"/>
</dbReference>
<dbReference type="GO" id="GO:0016747">
    <property type="term" value="F:acyltransferase activity, transferring groups other than amino-acyl groups"/>
    <property type="evidence" value="ECO:0007669"/>
    <property type="project" value="InterPro"/>
</dbReference>
<gene>
    <name evidence="4" type="ORF">HRG_08302</name>
</gene>
<proteinExistence type="predicted"/>
<dbReference type="PRINTS" id="PR01754">
    <property type="entry name" value="SACTRNSFRASE"/>
</dbReference>
<evidence type="ECO:0000256" key="2">
    <source>
        <dbReference type="ARBA" id="ARBA00023315"/>
    </source>
</evidence>
<evidence type="ECO:0000259" key="3">
    <source>
        <dbReference type="PROSITE" id="PS51186"/>
    </source>
</evidence>
<dbReference type="AlphaFoldDB" id="A0A9P8MU09"/>
<dbReference type="PROSITE" id="PS51186">
    <property type="entry name" value="GNAT"/>
    <property type="match status" value="1"/>
</dbReference>
<dbReference type="Gene3D" id="3.40.630.30">
    <property type="match status" value="1"/>
</dbReference>
<keyword evidence="1" id="KW-0808">Transferase</keyword>
<keyword evidence="5" id="KW-1185">Reference proteome</keyword>
<feature type="domain" description="N-acetyltransferase" evidence="3">
    <location>
        <begin position="26"/>
        <end position="176"/>
    </location>
</feature>
<dbReference type="GeneID" id="68357431"/>
<organism evidence="4 5">
    <name type="scientific">Hirsutella rhossiliensis</name>
    <dbReference type="NCBI Taxonomy" id="111463"/>
    <lineage>
        <taxon>Eukaryota</taxon>
        <taxon>Fungi</taxon>
        <taxon>Dikarya</taxon>
        <taxon>Ascomycota</taxon>
        <taxon>Pezizomycotina</taxon>
        <taxon>Sordariomycetes</taxon>
        <taxon>Hypocreomycetidae</taxon>
        <taxon>Hypocreales</taxon>
        <taxon>Ophiocordycipitaceae</taxon>
        <taxon>Hirsutella</taxon>
    </lineage>
</organism>
<dbReference type="InterPro" id="IPR008125">
    <property type="entry name" value="Streptothricin_AcTrfase"/>
</dbReference>
<evidence type="ECO:0000313" key="5">
    <source>
        <dbReference type="Proteomes" id="UP000824596"/>
    </source>
</evidence>
<dbReference type="SUPFAM" id="SSF55729">
    <property type="entry name" value="Acyl-CoA N-acyltransferases (Nat)"/>
    <property type="match status" value="1"/>
</dbReference>
<evidence type="ECO:0000313" key="4">
    <source>
        <dbReference type="EMBL" id="KAH0961149.1"/>
    </source>
</evidence>
<dbReference type="PANTHER" id="PTHR43877">
    <property type="entry name" value="AMINOALKYLPHOSPHONATE N-ACETYLTRANSFERASE-RELATED-RELATED"/>
    <property type="match status" value="1"/>
</dbReference>
<dbReference type="EMBL" id="JAIZPD010000009">
    <property type="protein sequence ID" value="KAH0961149.1"/>
    <property type="molecule type" value="Genomic_DNA"/>
</dbReference>
<name>A0A9P8MU09_9HYPO</name>
<dbReference type="Proteomes" id="UP000824596">
    <property type="component" value="Unassembled WGS sequence"/>
</dbReference>
<comment type="caution">
    <text evidence="4">The sequence shown here is derived from an EMBL/GenBank/DDBJ whole genome shotgun (WGS) entry which is preliminary data.</text>
</comment>
<dbReference type="InterPro" id="IPR050832">
    <property type="entry name" value="Bact_Acetyltransf"/>
</dbReference>
<evidence type="ECO:0000256" key="1">
    <source>
        <dbReference type="ARBA" id="ARBA00022679"/>
    </source>
</evidence>
<dbReference type="CDD" id="cd04301">
    <property type="entry name" value="NAT_SF"/>
    <property type="match status" value="1"/>
</dbReference>
<dbReference type="Pfam" id="PF00583">
    <property type="entry name" value="Acetyltransf_1"/>
    <property type="match status" value="1"/>
</dbReference>